<dbReference type="Gene3D" id="3.30.1120.10">
    <property type="match status" value="1"/>
</dbReference>
<dbReference type="PANTHER" id="PTHR42693">
    <property type="entry name" value="ARYLSULFATASE FAMILY MEMBER"/>
    <property type="match status" value="1"/>
</dbReference>
<keyword evidence="5" id="KW-0175">Coiled coil</keyword>
<keyword evidence="9" id="KW-1185">Reference proteome</keyword>
<feature type="signal peptide" evidence="6">
    <location>
        <begin position="1"/>
        <end position="20"/>
    </location>
</feature>
<sequence length="465" mass="52341">MNIKLFITTLFCVITLQVVAQPKAKPNVIVILSDDAGYADFGCYGGKEIPTPNIDALAKNGVLFTNAYVTAAVCAPSRAGLLSGRYQQRFGFEHNTSSKPVNGFQLTDVGLDPSVKTIGNQMQANGYKTIAIGKWHLGEEEKHFPLNRGFDEFYGFIGGHRNFFAYNKQPKRELQLLHNRKAVPEGEVYYLTDMFTDKAISFVKENQKNPFFMYLAYNAVHTPINAQQELMQQFAHIQNAERRAYAAMMTSLDRNIGKLVATLKEQKLYENTLIVFLNDNGAATNNAADNGVLRGLKGSKWEGGIRVAYIMQWPAKLPANQVYNPMISAMDITPTAIAASEGKALKGQVLDGVNLLPYLLDPKKAVPHQDLFWRRGVAAAVRSGDWKLIRTANNPLLLFNLQDDVSEQNNLASTYSQKVKQLEKKLQNWEQKMQQPHWISDYGDDNQIKKHRMEVIGREMEIKYP</sequence>
<dbReference type="InterPro" id="IPR050738">
    <property type="entry name" value="Sulfatase"/>
</dbReference>
<dbReference type="Pfam" id="PF00884">
    <property type="entry name" value="Sulfatase"/>
    <property type="match status" value="1"/>
</dbReference>
<keyword evidence="2" id="KW-0479">Metal-binding</keyword>
<evidence type="ECO:0000259" key="7">
    <source>
        <dbReference type="Pfam" id="PF00884"/>
    </source>
</evidence>
<dbReference type="AlphaFoldDB" id="A0A5C0VH77"/>
<evidence type="ECO:0000256" key="4">
    <source>
        <dbReference type="ARBA" id="ARBA00022837"/>
    </source>
</evidence>
<name>A0A5C0VH77_9SPHI</name>
<keyword evidence="3" id="KW-0378">Hydrolase</keyword>
<evidence type="ECO:0000313" key="8">
    <source>
        <dbReference type="EMBL" id="QEK51409.1"/>
    </source>
</evidence>
<dbReference type="PROSITE" id="PS00149">
    <property type="entry name" value="SULFATASE_2"/>
    <property type="match status" value="1"/>
</dbReference>
<dbReference type="InterPro" id="IPR017850">
    <property type="entry name" value="Alkaline_phosphatase_core_sf"/>
</dbReference>
<dbReference type="InterPro" id="IPR024607">
    <property type="entry name" value="Sulfatase_CS"/>
</dbReference>
<dbReference type="Proteomes" id="UP000323653">
    <property type="component" value="Chromosome"/>
</dbReference>
<evidence type="ECO:0000256" key="1">
    <source>
        <dbReference type="ARBA" id="ARBA00008779"/>
    </source>
</evidence>
<dbReference type="CDD" id="cd16144">
    <property type="entry name" value="ARS_like"/>
    <property type="match status" value="1"/>
</dbReference>
<evidence type="ECO:0000256" key="6">
    <source>
        <dbReference type="SAM" id="SignalP"/>
    </source>
</evidence>
<protein>
    <submittedName>
        <fullName evidence="8">Sulfatase</fullName>
    </submittedName>
</protein>
<evidence type="ECO:0000256" key="2">
    <source>
        <dbReference type="ARBA" id="ARBA00022723"/>
    </source>
</evidence>
<evidence type="ECO:0000256" key="3">
    <source>
        <dbReference type="ARBA" id="ARBA00022801"/>
    </source>
</evidence>
<dbReference type="GO" id="GO:0004065">
    <property type="term" value="F:arylsulfatase activity"/>
    <property type="evidence" value="ECO:0007669"/>
    <property type="project" value="TreeGrafter"/>
</dbReference>
<dbReference type="GO" id="GO:0046872">
    <property type="term" value="F:metal ion binding"/>
    <property type="evidence" value="ECO:0007669"/>
    <property type="project" value="UniProtKB-KW"/>
</dbReference>
<dbReference type="KEGG" id="pej:FYC62_06815"/>
<dbReference type="InterPro" id="IPR000917">
    <property type="entry name" value="Sulfatase_N"/>
</dbReference>
<gene>
    <name evidence="8" type="ORF">FYC62_06815</name>
</gene>
<proteinExistence type="inferred from homology"/>
<evidence type="ECO:0000256" key="5">
    <source>
        <dbReference type="SAM" id="Coils"/>
    </source>
</evidence>
<dbReference type="Gene3D" id="3.40.720.10">
    <property type="entry name" value="Alkaline Phosphatase, subunit A"/>
    <property type="match status" value="1"/>
</dbReference>
<dbReference type="EMBL" id="CP043329">
    <property type="protein sequence ID" value="QEK51409.1"/>
    <property type="molecule type" value="Genomic_DNA"/>
</dbReference>
<feature type="domain" description="Sulfatase N-terminal" evidence="7">
    <location>
        <begin position="26"/>
        <end position="338"/>
    </location>
</feature>
<reference evidence="8 9" key="1">
    <citation type="submission" date="2019-08" db="EMBL/GenBank/DDBJ databases">
        <title>Pedobacter sp. nov., isolated from Han river, South Korea.</title>
        <authorList>
            <person name="Lee D.-H."/>
            <person name="Kim Y.-S."/>
            <person name="Hwang E.-M."/>
            <person name="Le Tran T.C."/>
            <person name="Cha C.-J."/>
        </authorList>
    </citation>
    <scope>NUCLEOTIDE SEQUENCE [LARGE SCALE GENOMIC DNA]</scope>
    <source>
        <strain evidence="8 9">CJ43</strain>
    </source>
</reference>
<dbReference type="RefSeq" id="WP_149074419.1">
    <property type="nucleotide sequence ID" value="NZ_CP043329.1"/>
</dbReference>
<dbReference type="SUPFAM" id="SSF53649">
    <property type="entry name" value="Alkaline phosphatase-like"/>
    <property type="match status" value="1"/>
</dbReference>
<accession>A0A5C0VH77</accession>
<feature type="coiled-coil region" evidence="5">
    <location>
        <begin position="405"/>
        <end position="432"/>
    </location>
</feature>
<keyword evidence="6" id="KW-0732">Signal</keyword>
<evidence type="ECO:0000313" key="9">
    <source>
        <dbReference type="Proteomes" id="UP000323653"/>
    </source>
</evidence>
<comment type="similarity">
    <text evidence="1">Belongs to the sulfatase family.</text>
</comment>
<organism evidence="8 9">
    <name type="scientific">Pedobacter aquae</name>
    <dbReference type="NCBI Taxonomy" id="2605747"/>
    <lineage>
        <taxon>Bacteria</taxon>
        <taxon>Pseudomonadati</taxon>
        <taxon>Bacteroidota</taxon>
        <taxon>Sphingobacteriia</taxon>
        <taxon>Sphingobacteriales</taxon>
        <taxon>Sphingobacteriaceae</taxon>
        <taxon>Pedobacter</taxon>
    </lineage>
</organism>
<keyword evidence="4" id="KW-0106">Calcium</keyword>
<dbReference type="PANTHER" id="PTHR42693:SF53">
    <property type="entry name" value="ENDO-4-O-SULFATASE"/>
    <property type="match status" value="1"/>
</dbReference>
<feature type="chain" id="PRO_5022833184" evidence="6">
    <location>
        <begin position="21"/>
        <end position="465"/>
    </location>
</feature>